<keyword evidence="6 8" id="KW-0378">Hydrolase</keyword>
<evidence type="ECO:0000256" key="7">
    <source>
        <dbReference type="ARBA" id="ARBA00022833"/>
    </source>
</evidence>
<keyword evidence="3" id="KW-0540">Nuclease</keyword>
<dbReference type="PANTHER" id="PTHR46986">
    <property type="entry name" value="ENDORIBONUCLEASE YBEY, CHLOROPLASTIC"/>
    <property type="match status" value="1"/>
</dbReference>
<dbReference type="EMBL" id="UIDG01000159">
    <property type="protein sequence ID" value="SUS06109.1"/>
    <property type="molecule type" value="Genomic_DNA"/>
</dbReference>
<dbReference type="EC" id="3.1.-.-" evidence="8"/>
<evidence type="ECO:0000256" key="1">
    <source>
        <dbReference type="ARBA" id="ARBA00001947"/>
    </source>
</evidence>
<dbReference type="GO" id="GO:0004519">
    <property type="term" value="F:endonuclease activity"/>
    <property type="evidence" value="ECO:0007669"/>
    <property type="project" value="UniProtKB-KW"/>
</dbReference>
<accession>A0A380TEJ2</accession>
<dbReference type="GO" id="GO:0006364">
    <property type="term" value="P:rRNA processing"/>
    <property type="evidence" value="ECO:0007669"/>
    <property type="project" value="InterPro"/>
</dbReference>
<dbReference type="HAMAP" id="MF_00009">
    <property type="entry name" value="Endoribonucl_YbeY"/>
    <property type="match status" value="1"/>
</dbReference>
<dbReference type="InterPro" id="IPR023091">
    <property type="entry name" value="MetalPrtase_cat_dom_sf_prd"/>
</dbReference>
<dbReference type="AlphaFoldDB" id="A0A380TEJ2"/>
<name>A0A380TEJ2_9ZZZZ</name>
<proteinExistence type="inferred from homology"/>
<dbReference type="GO" id="GO:0004222">
    <property type="term" value="F:metalloendopeptidase activity"/>
    <property type="evidence" value="ECO:0007669"/>
    <property type="project" value="InterPro"/>
</dbReference>
<evidence type="ECO:0000256" key="2">
    <source>
        <dbReference type="ARBA" id="ARBA00010875"/>
    </source>
</evidence>
<evidence type="ECO:0000256" key="4">
    <source>
        <dbReference type="ARBA" id="ARBA00022723"/>
    </source>
</evidence>
<reference evidence="8" key="1">
    <citation type="submission" date="2018-07" db="EMBL/GenBank/DDBJ databases">
        <authorList>
            <person name="Quirk P.G."/>
            <person name="Krulwich T.A."/>
        </authorList>
    </citation>
    <scope>NUCLEOTIDE SEQUENCE</scope>
</reference>
<keyword evidence="5" id="KW-0255">Endonuclease</keyword>
<comment type="similarity">
    <text evidence="2">Belongs to the endoribonuclease YbeY family.</text>
</comment>
<evidence type="ECO:0000313" key="8">
    <source>
        <dbReference type="EMBL" id="SUS06109.1"/>
    </source>
</evidence>
<dbReference type="Pfam" id="PF02130">
    <property type="entry name" value="YbeY"/>
    <property type="match status" value="1"/>
</dbReference>
<keyword evidence="7" id="KW-0862">Zinc</keyword>
<keyword evidence="4" id="KW-0479">Metal-binding</keyword>
<dbReference type="Gene3D" id="3.40.390.30">
    <property type="entry name" value="Metalloproteases ('zincins'), catalytic domain"/>
    <property type="match status" value="1"/>
</dbReference>
<protein>
    <submittedName>
        <fullName evidence="8">Endoribonuclease YbeY</fullName>
        <ecNumber evidence="8">3.1.-.-</ecNumber>
    </submittedName>
</protein>
<evidence type="ECO:0000256" key="5">
    <source>
        <dbReference type="ARBA" id="ARBA00022759"/>
    </source>
</evidence>
<evidence type="ECO:0000256" key="3">
    <source>
        <dbReference type="ARBA" id="ARBA00022722"/>
    </source>
</evidence>
<dbReference type="SUPFAM" id="SSF55486">
    <property type="entry name" value="Metalloproteases ('zincins'), catalytic domain"/>
    <property type="match status" value="1"/>
</dbReference>
<organism evidence="8">
    <name type="scientific">metagenome</name>
    <dbReference type="NCBI Taxonomy" id="256318"/>
    <lineage>
        <taxon>unclassified sequences</taxon>
        <taxon>metagenomes</taxon>
    </lineage>
</organism>
<gene>
    <name evidence="8" type="primary">ybeY</name>
    <name evidence="8" type="ORF">DF3PB_2410003</name>
</gene>
<comment type="cofactor">
    <cofactor evidence="1">
        <name>Zn(2+)</name>
        <dbReference type="ChEBI" id="CHEBI:29105"/>
    </cofactor>
</comment>
<sequence length="203" mass="21413">MWVPSMKVNPPSGTVAADRPKTSVAAAEGAKLKIDVIVRSRRWRQGVARVTRLCAETARRAYVVAAGDDPDAQRRDAQVSIVLTSDRAVQALNRTFRGHDQATNVLSFPVAQAPAAAPAGCPLPPRLLGDVVIAFGTTAAEAAAAGKDLSDHLRHLIVHGILHVLGYDHQTEGDAAAMERLEATILACFGVSDPYASAAEHPA</sequence>
<dbReference type="GO" id="GO:0046872">
    <property type="term" value="F:metal ion binding"/>
    <property type="evidence" value="ECO:0007669"/>
    <property type="project" value="UniProtKB-KW"/>
</dbReference>
<dbReference type="InterPro" id="IPR002036">
    <property type="entry name" value="YbeY"/>
</dbReference>
<evidence type="ECO:0000256" key="6">
    <source>
        <dbReference type="ARBA" id="ARBA00022801"/>
    </source>
</evidence>
<dbReference type="PANTHER" id="PTHR46986:SF1">
    <property type="entry name" value="ENDORIBONUCLEASE YBEY, CHLOROPLASTIC"/>
    <property type="match status" value="1"/>
</dbReference>
<dbReference type="NCBIfam" id="TIGR00043">
    <property type="entry name" value="rRNA maturation RNase YbeY"/>
    <property type="match status" value="1"/>
</dbReference>